<dbReference type="Pfam" id="PF00724">
    <property type="entry name" value="Oxidored_FMN"/>
    <property type="match status" value="1"/>
</dbReference>
<organism evidence="2 3">
    <name type="scientific">Sphingosinicella xenopeptidilytica</name>
    <dbReference type="NCBI Taxonomy" id="364098"/>
    <lineage>
        <taxon>Bacteria</taxon>
        <taxon>Pseudomonadati</taxon>
        <taxon>Pseudomonadota</taxon>
        <taxon>Alphaproteobacteria</taxon>
        <taxon>Sphingomonadales</taxon>
        <taxon>Sphingosinicellaceae</taxon>
        <taxon>Sphingosinicella</taxon>
    </lineage>
</organism>
<evidence type="ECO:0000313" key="2">
    <source>
        <dbReference type="EMBL" id="MFD0849059.1"/>
    </source>
</evidence>
<dbReference type="InterPro" id="IPR001155">
    <property type="entry name" value="OxRdtase_FMN_N"/>
</dbReference>
<accession>A0ABW3C3M6</accession>
<dbReference type="InterPro" id="IPR045247">
    <property type="entry name" value="Oye-like"/>
</dbReference>
<dbReference type="InterPro" id="IPR013785">
    <property type="entry name" value="Aldolase_TIM"/>
</dbReference>
<dbReference type="SUPFAM" id="SSF51395">
    <property type="entry name" value="FMN-linked oxidoreductases"/>
    <property type="match status" value="1"/>
</dbReference>
<reference evidence="3" key="1">
    <citation type="journal article" date="2019" name="Int. J. Syst. Evol. Microbiol.">
        <title>The Global Catalogue of Microorganisms (GCM) 10K type strain sequencing project: providing services to taxonomists for standard genome sequencing and annotation.</title>
        <authorList>
            <consortium name="The Broad Institute Genomics Platform"/>
            <consortium name="The Broad Institute Genome Sequencing Center for Infectious Disease"/>
            <person name="Wu L."/>
            <person name="Ma J."/>
        </authorList>
    </citation>
    <scope>NUCLEOTIDE SEQUENCE [LARGE SCALE GENOMIC DNA]</scope>
    <source>
        <strain evidence="3">CCUG 52537</strain>
    </source>
</reference>
<dbReference type="PANTHER" id="PTHR22893:SF55">
    <property type="entry name" value="OXIDOREDUCTASE-RELATED"/>
    <property type="match status" value="1"/>
</dbReference>
<comment type="caution">
    <text evidence="2">The sequence shown here is derived from an EMBL/GenBank/DDBJ whole genome shotgun (WGS) entry which is preliminary data.</text>
</comment>
<protein>
    <submittedName>
        <fullName evidence="2">NADH:flavin oxidoreductase</fullName>
    </submittedName>
</protein>
<name>A0ABW3C3M6_SPHXN</name>
<dbReference type="CDD" id="cd04747">
    <property type="entry name" value="OYE_like_5_FMN"/>
    <property type="match status" value="1"/>
</dbReference>
<keyword evidence="3" id="KW-1185">Reference proteome</keyword>
<evidence type="ECO:0000259" key="1">
    <source>
        <dbReference type="Pfam" id="PF00724"/>
    </source>
</evidence>
<dbReference type="PANTHER" id="PTHR22893">
    <property type="entry name" value="NADH OXIDOREDUCTASE-RELATED"/>
    <property type="match status" value="1"/>
</dbReference>
<gene>
    <name evidence="2" type="ORF">ACFQ00_12045</name>
</gene>
<dbReference type="RefSeq" id="WP_381491008.1">
    <property type="nucleotide sequence ID" value="NZ_JBHTIK010000006.1"/>
</dbReference>
<dbReference type="Proteomes" id="UP001597124">
    <property type="component" value="Unassembled WGS sequence"/>
</dbReference>
<sequence>MTDAAEVLFRPFRHGTLDLSSRVVMAPMTRSLSPGGVPGPDVARYYRRRAENGVGLIISEGTFIDHAGASIDDNVPRFHGEKALDGWARVIREVHAAGGRMVPQLWHAGLIAPAPVEGVFEGEGGLRGDQVGPSGMVGGPGVMPWKGAEPMSLADIDAVVEAFVSAAASAFRLGFDGVELHAAHGYLIDQFFWQDTNRRTDNYGGGIAQRSRFAADIVRAIKAATSPDFPVILRISQWKQHDFDTKMLASPQELEAFLSPLVEAGVDIFHCSQRRYWQPEFESSDLNFAGWVRRLSSLPAISVGSVGLKDDLLATLFAGKGTEGTGIDRLLAMMERGDFDLIAVGRALLADPEWLAKVRAGDTASIRPYTVESLKSL</sequence>
<feature type="domain" description="NADH:flavin oxidoreductase/NADH oxidase N-terminal" evidence="1">
    <location>
        <begin position="8"/>
        <end position="361"/>
    </location>
</feature>
<evidence type="ECO:0000313" key="3">
    <source>
        <dbReference type="Proteomes" id="UP001597124"/>
    </source>
</evidence>
<dbReference type="EMBL" id="JBHTIK010000006">
    <property type="protein sequence ID" value="MFD0849059.1"/>
    <property type="molecule type" value="Genomic_DNA"/>
</dbReference>
<dbReference type="Gene3D" id="3.20.20.70">
    <property type="entry name" value="Aldolase class I"/>
    <property type="match status" value="1"/>
</dbReference>
<proteinExistence type="predicted"/>